<name>A0A915K2U4_ROMCU</name>
<evidence type="ECO:0000313" key="1">
    <source>
        <dbReference type="Proteomes" id="UP000887565"/>
    </source>
</evidence>
<dbReference type="Proteomes" id="UP000887565">
    <property type="component" value="Unplaced"/>
</dbReference>
<organism evidence="1 2">
    <name type="scientific">Romanomermis culicivorax</name>
    <name type="common">Nematode worm</name>
    <dbReference type="NCBI Taxonomy" id="13658"/>
    <lineage>
        <taxon>Eukaryota</taxon>
        <taxon>Metazoa</taxon>
        <taxon>Ecdysozoa</taxon>
        <taxon>Nematoda</taxon>
        <taxon>Enoplea</taxon>
        <taxon>Dorylaimia</taxon>
        <taxon>Mermithida</taxon>
        <taxon>Mermithoidea</taxon>
        <taxon>Mermithidae</taxon>
        <taxon>Romanomermis</taxon>
    </lineage>
</organism>
<evidence type="ECO:0000313" key="2">
    <source>
        <dbReference type="WBParaSite" id="nRc.2.0.1.t32153-RA"/>
    </source>
</evidence>
<accession>A0A915K2U4</accession>
<proteinExistence type="predicted"/>
<sequence length="99" mass="11308">MTSHSRGFDAETCFSANQLNAHYIEMFMKLEIHDGLPQTLYYDWEDVTCEFLTFTLKATFIQSQKIVKSALKIVLITTKKLAGQSTFCEEGRASFNTIL</sequence>
<dbReference type="AlphaFoldDB" id="A0A915K2U4"/>
<reference evidence="2" key="1">
    <citation type="submission" date="2022-11" db="UniProtKB">
        <authorList>
            <consortium name="WormBaseParasite"/>
        </authorList>
    </citation>
    <scope>IDENTIFICATION</scope>
</reference>
<dbReference type="WBParaSite" id="nRc.2.0.1.t32153-RA">
    <property type="protein sequence ID" value="nRc.2.0.1.t32153-RA"/>
    <property type="gene ID" value="nRc.2.0.1.g32153"/>
</dbReference>
<protein>
    <submittedName>
        <fullName evidence="2">Uncharacterized protein</fullName>
    </submittedName>
</protein>
<keyword evidence="1" id="KW-1185">Reference proteome</keyword>